<reference evidence="2" key="1">
    <citation type="submission" date="2022-11" db="EMBL/GenBank/DDBJ databases">
        <authorList>
            <person name="Petersen C."/>
        </authorList>
    </citation>
    <scope>NUCLEOTIDE SEQUENCE</scope>
    <source>
        <strain evidence="2">IBT 34128</strain>
    </source>
</reference>
<feature type="region of interest" description="Disordered" evidence="1">
    <location>
        <begin position="1"/>
        <end position="20"/>
    </location>
</feature>
<dbReference type="OrthoDB" id="2906425at2759"/>
<sequence length="221" mass="25128">MAKHRHTDDPSDPRQSKAARLNVRVLDKLQKAVNDNPEVDLLTLFPRRYSQRLAESIPFVHEPAGRERKTPRNDEKEDIRDFLSPSDPVEIIFPFSPAVSTLLDTVSETVNPLPQGLSQRLYELLRRSETVWKAPFANQKGVYICSPDIVVKVVSNLEDATEYTTLQYLEQHKSDIPAPRPLGMARMNDISLIFMSHEIGLAWTSMGHPQLSPEMLHPRPA</sequence>
<evidence type="ECO:0000256" key="1">
    <source>
        <dbReference type="SAM" id="MobiDB-lite"/>
    </source>
</evidence>
<dbReference type="RefSeq" id="XP_056514996.1">
    <property type="nucleotide sequence ID" value="XM_056653929.1"/>
</dbReference>
<dbReference type="GeneID" id="81393097"/>
<reference evidence="2" key="2">
    <citation type="journal article" date="2023" name="IMA Fungus">
        <title>Comparative genomic study of the Penicillium genus elucidates a diverse pangenome and 15 lateral gene transfer events.</title>
        <authorList>
            <person name="Petersen C."/>
            <person name="Sorensen T."/>
            <person name="Nielsen M.R."/>
            <person name="Sondergaard T.E."/>
            <person name="Sorensen J.L."/>
            <person name="Fitzpatrick D.A."/>
            <person name="Frisvad J.C."/>
            <person name="Nielsen K.L."/>
        </authorList>
    </citation>
    <scope>NUCLEOTIDE SEQUENCE</scope>
    <source>
        <strain evidence="2">IBT 34128</strain>
    </source>
</reference>
<dbReference type="AlphaFoldDB" id="A0A9W9FT98"/>
<name>A0A9W9FT98_9EURO</name>
<evidence type="ECO:0000313" key="3">
    <source>
        <dbReference type="Proteomes" id="UP001141434"/>
    </source>
</evidence>
<evidence type="ECO:0000313" key="2">
    <source>
        <dbReference type="EMBL" id="KAJ5106000.1"/>
    </source>
</evidence>
<comment type="caution">
    <text evidence="2">The sequence shown here is derived from an EMBL/GenBank/DDBJ whole genome shotgun (WGS) entry which is preliminary data.</text>
</comment>
<proteinExistence type="predicted"/>
<feature type="compositionally biased region" description="Basic and acidic residues" evidence="1">
    <location>
        <begin position="1"/>
        <end position="15"/>
    </location>
</feature>
<organism evidence="2 3">
    <name type="scientific">Penicillium alfredii</name>
    <dbReference type="NCBI Taxonomy" id="1506179"/>
    <lineage>
        <taxon>Eukaryota</taxon>
        <taxon>Fungi</taxon>
        <taxon>Dikarya</taxon>
        <taxon>Ascomycota</taxon>
        <taxon>Pezizomycotina</taxon>
        <taxon>Eurotiomycetes</taxon>
        <taxon>Eurotiomycetidae</taxon>
        <taxon>Eurotiales</taxon>
        <taxon>Aspergillaceae</taxon>
        <taxon>Penicillium</taxon>
    </lineage>
</organism>
<keyword evidence="3" id="KW-1185">Reference proteome</keyword>
<protein>
    <submittedName>
        <fullName evidence="2">Uncharacterized protein</fullName>
    </submittedName>
</protein>
<gene>
    <name evidence="2" type="ORF">NUU61_003347</name>
</gene>
<dbReference type="Proteomes" id="UP001141434">
    <property type="component" value="Unassembled WGS sequence"/>
</dbReference>
<dbReference type="EMBL" id="JAPMSZ010000004">
    <property type="protein sequence ID" value="KAJ5106000.1"/>
    <property type="molecule type" value="Genomic_DNA"/>
</dbReference>
<accession>A0A9W9FT98</accession>